<dbReference type="Gene3D" id="1.10.150.20">
    <property type="entry name" value="5' to 3' exonuclease, C-terminal subdomain"/>
    <property type="match status" value="1"/>
</dbReference>
<sequence length="157" mass="16051">MGLLQKLKSALGLDASGSPSAGGNTPQDVDVTVEREPSTESEDAVKGTETDTSGATYDADTATESESASEQADADTDDESETTVAAATPEPTDEPSVDNDAPVTEIKGVGPAYAERLENAGISTVSELAAADADELGEVTDLSPNRISGWIEQANAF</sequence>
<reference evidence="2 3" key="1">
    <citation type="submission" date="2019-04" db="EMBL/GenBank/DDBJ databases">
        <title>Complete genome sequence of Arthrobacter sp. ZXY-2 associated with effective atrazine degradation and salt adaptation.</title>
        <authorList>
            <person name="Zhao X."/>
        </authorList>
    </citation>
    <scope>NUCLEOTIDE SEQUENCE [LARGE SCALE GENOMIC DNA]</scope>
    <source>
        <strain evidence="3">ZP60</strain>
    </source>
</reference>
<dbReference type="GO" id="GO:0000166">
    <property type="term" value="F:nucleotide binding"/>
    <property type="evidence" value="ECO:0007669"/>
    <property type="project" value="InterPro"/>
</dbReference>
<evidence type="ECO:0000256" key="1">
    <source>
        <dbReference type="SAM" id="MobiDB-lite"/>
    </source>
</evidence>
<proteinExistence type="predicted"/>
<feature type="compositionally biased region" description="Low complexity" evidence="1">
    <location>
        <begin position="58"/>
        <end position="71"/>
    </location>
</feature>
<dbReference type="GeneID" id="42177658"/>
<evidence type="ECO:0000313" key="2">
    <source>
        <dbReference type="EMBL" id="QCD64457.1"/>
    </source>
</evidence>
<dbReference type="AlphaFoldDB" id="A0A4D6K8F1"/>
<dbReference type="InterPro" id="IPR010995">
    <property type="entry name" value="DNA_repair_Rad51/TF_NusA_a-hlx"/>
</dbReference>
<organism evidence="2 3">
    <name type="scientific">Halomicrobium mukohataei</name>
    <dbReference type="NCBI Taxonomy" id="57705"/>
    <lineage>
        <taxon>Archaea</taxon>
        <taxon>Methanobacteriati</taxon>
        <taxon>Methanobacteriota</taxon>
        <taxon>Stenosarchaea group</taxon>
        <taxon>Halobacteria</taxon>
        <taxon>Halobacteriales</taxon>
        <taxon>Haloarculaceae</taxon>
        <taxon>Halomicrobium</taxon>
    </lineage>
</organism>
<protein>
    <submittedName>
        <fullName evidence="2">DUF4332 domain-containing protein</fullName>
    </submittedName>
</protein>
<dbReference type="SUPFAM" id="SSF47794">
    <property type="entry name" value="Rad51 N-terminal domain-like"/>
    <property type="match status" value="1"/>
</dbReference>
<gene>
    <name evidence="2" type="ORF">E5139_01935</name>
</gene>
<reference evidence="2 3" key="2">
    <citation type="submission" date="2019-04" db="EMBL/GenBank/DDBJ databases">
        <authorList>
            <person name="Yang S."/>
            <person name="Wei W."/>
        </authorList>
    </citation>
    <scope>NUCLEOTIDE SEQUENCE [LARGE SCALE GENOMIC DNA]</scope>
    <source>
        <strain evidence="3">ZP60</strain>
    </source>
</reference>
<feature type="compositionally biased region" description="Basic and acidic residues" evidence="1">
    <location>
        <begin position="32"/>
        <end position="49"/>
    </location>
</feature>
<feature type="compositionally biased region" description="Acidic residues" evidence="1">
    <location>
        <begin position="72"/>
        <end position="81"/>
    </location>
</feature>
<feature type="region of interest" description="Disordered" evidence="1">
    <location>
        <begin position="1"/>
        <end position="103"/>
    </location>
</feature>
<dbReference type="Pfam" id="PF14520">
    <property type="entry name" value="HHH_5"/>
    <property type="match status" value="1"/>
</dbReference>
<dbReference type="KEGG" id="halz:E5139_01935"/>
<dbReference type="RefSeq" id="WP_015763878.1">
    <property type="nucleotide sequence ID" value="NZ_CP039375.1"/>
</dbReference>
<name>A0A4D6K8F1_9EURY</name>
<dbReference type="OMA" id="ADNDHPP"/>
<dbReference type="Proteomes" id="UP000297053">
    <property type="component" value="Chromosome"/>
</dbReference>
<evidence type="ECO:0000313" key="3">
    <source>
        <dbReference type="Proteomes" id="UP000297053"/>
    </source>
</evidence>
<dbReference type="EMBL" id="CP039375">
    <property type="protein sequence ID" value="QCD64457.1"/>
    <property type="molecule type" value="Genomic_DNA"/>
</dbReference>
<feature type="compositionally biased region" description="Polar residues" evidence="1">
    <location>
        <begin position="17"/>
        <end position="27"/>
    </location>
</feature>
<accession>A0A4D6K8F1</accession>